<feature type="transmembrane region" description="Helical" evidence="18">
    <location>
        <begin position="167"/>
        <end position="187"/>
    </location>
</feature>
<comment type="subcellular location">
    <subcellularLocation>
        <location evidence="1">Cell membrane</location>
        <topology evidence="1">Multi-pass membrane protein</topology>
    </subcellularLocation>
</comment>
<dbReference type="NCBIfam" id="TIGR01511">
    <property type="entry name" value="ATPase-IB1_Cu"/>
    <property type="match status" value="1"/>
</dbReference>
<dbReference type="Pfam" id="PF00702">
    <property type="entry name" value="Hydrolase"/>
    <property type="match status" value="1"/>
</dbReference>
<evidence type="ECO:0000256" key="1">
    <source>
        <dbReference type="ARBA" id="ARBA00004651"/>
    </source>
</evidence>
<evidence type="ECO:0000256" key="5">
    <source>
        <dbReference type="ARBA" id="ARBA00022475"/>
    </source>
</evidence>
<keyword evidence="14 18" id="KW-1133">Transmembrane helix</keyword>
<organism evidence="20 21">
    <name type="scientific">Gemmobacter aquaticus</name>
    <dbReference type="NCBI Taxonomy" id="490185"/>
    <lineage>
        <taxon>Bacteria</taxon>
        <taxon>Pseudomonadati</taxon>
        <taxon>Pseudomonadota</taxon>
        <taxon>Alphaproteobacteria</taxon>
        <taxon>Rhodobacterales</taxon>
        <taxon>Paracoccaceae</taxon>
        <taxon>Gemmobacter</taxon>
    </lineage>
</organism>
<keyword evidence="10" id="KW-0187">Copper transport</keyword>
<evidence type="ECO:0000259" key="19">
    <source>
        <dbReference type="PROSITE" id="PS50846"/>
    </source>
</evidence>
<dbReference type="InterPro" id="IPR001757">
    <property type="entry name" value="P_typ_ATPase"/>
</dbReference>
<sequence>MNAPSTFIRETVSLSIEGMTCASCVGRVERALKGVAGVVDASVNLATERADVRLATPVARVDLIRAVENVGYSVSAGTIELSIDGMTCASCVGRVERALRAVPGVSEATVNLATERATVKGSADVATLIRAVEEVGYVAHPVDRSAAANAEADSKKEEEYRALTRDLAIATGLTLPVFILEMGSHVIPGMHHLIASTIGETASWLIQFVLTTLVLAFPGIRFYQKGIPALLRAAPDMNSLVAVGTLAAYLYSLVATFAPALLPAGTVNVYYEAAAVIVTLILLGRVLEARAKGRTSEAIKRLVGLQAKSARVRRGGIVLEVDVSQVAPGDIVEVRPGERVPVDGEVVEGESWIDESMITGEPLPVAKSAGAVVTAGTVNQTGAFAFRTTAVGSDTMLAQIIRMVEEAQGSKLPIQGLVDKITMWFVPAVMTLAALTFGVWFLFGPDPALTFGLVNAVAVLIIACPCAMGLATPTSIMVGTGRGAELGVLFRKGDALQGLQDAKVVALDKTGTLTEGKPTLTDLVVADGFDRADVLSRIAAVEEKSEHPIARAIVAAAATEGLALPALSSFESVTGFGVTAEAGGLRVEIGADRFMAELGHDVTSFAATAMRLADEGKSPFYAAIGGRLAAIIAVADPIKATTPEAISALHALGLKVAMITGDNRRTAEAIARRLKIDEVVAEVLPDGKVAAIKRLKALGPVAFVGDGINDAPALAEADVGLAIGTGTDVAIEAADVVLMSGSLKGVPNAIALSRATMQNIRQNLFWAFAYNAALIPVAAGALWPVSGILLSPVFAAGAMALSSVFVLGNALRLRRFKAPMAEPLRSA</sequence>
<dbReference type="InterPro" id="IPR036412">
    <property type="entry name" value="HAD-like_sf"/>
</dbReference>
<dbReference type="Gene3D" id="2.70.150.10">
    <property type="entry name" value="Calcium-transporting ATPase, cytoplasmic transduction domain A"/>
    <property type="match status" value="1"/>
</dbReference>
<evidence type="ECO:0000256" key="15">
    <source>
        <dbReference type="ARBA" id="ARBA00023008"/>
    </source>
</evidence>
<evidence type="ECO:0000256" key="7">
    <source>
        <dbReference type="ARBA" id="ARBA00022723"/>
    </source>
</evidence>
<name>A0A917YQ66_9RHOB</name>
<evidence type="ECO:0000256" key="14">
    <source>
        <dbReference type="ARBA" id="ARBA00022989"/>
    </source>
</evidence>
<dbReference type="InterPro" id="IPR059000">
    <property type="entry name" value="ATPase_P-type_domA"/>
</dbReference>
<dbReference type="FunFam" id="3.30.70.100:FF:000005">
    <property type="entry name" value="Copper-exporting P-type ATPase A"/>
    <property type="match status" value="2"/>
</dbReference>
<accession>A0A917YQ66</accession>
<evidence type="ECO:0000256" key="2">
    <source>
        <dbReference type="ARBA" id="ARBA00006024"/>
    </source>
</evidence>
<evidence type="ECO:0000313" key="21">
    <source>
        <dbReference type="Proteomes" id="UP000598196"/>
    </source>
</evidence>
<keyword evidence="21" id="KW-1185">Reference proteome</keyword>
<evidence type="ECO:0000256" key="13">
    <source>
        <dbReference type="ARBA" id="ARBA00022967"/>
    </source>
</evidence>
<evidence type="ECO:0000256" key="4">
    <source>
        <dbReference type="ARBA" id="ARBA00022448"/>
    </source>
</evidence>
<keyword evidence="8" id="KW-0677">Repeat</keyword>
<dbReference type="InterPro" id="IPR023298">
    <property type="entry name" value="ATPase_P-typ_TM_dom_sf"/>
</dbReference>
<dbReference type="GO" id="GO:0005886">
    <property type="term" value="C:plasma membrane"/>
    <property type="evidence" value="ECO:0007669"/>
    <property type="project" value="UniProtKB-SubCell"/>
</dbReference>
<keyword evidence="6 18" id="KW-0812">Transmembrane</keyword>
<keyword evidence="17 18" id="KW-0472">Membrane</keyword>
<comment type="caution">
    <text evidence="20">The sequence shown here is derived from an EMBL/GenBank/DDBJ whole genome shotgun (WGS) entry which is preliminary data.</text>
</comment>
<keyword evidence="15" id="KW-0186">Copper</keyword>
<dbReference type="SFLD" id="SFLDS00003">
    <property type="entry name" value="Haloacid_Dehalogenase"/>
    <property type="match status" value="1"/>
</dbReference>
<keyword evidence="13" id="KW-1278">Translocase</keyword>
<dbReference type="SUPFAM" id="SSF56784">
    <property type="entry name" value="HAD-like"/>
    <property type="match status" value="1"/>
</dbReference>
<dbReference type="PROSITE" id="PS00154">
    <property type="entry name" value="ATPASE_E1_E2"/>
    <property type="match status" value="1"/>
</dbReference>
<dbReference type="FunFam" id="2.70.150.10:FF:000020">
    <property type="entry name" value="Copper-exporting P-type ATPase A"/>
    <property type="match status" value="1"/>
</dbReference>
<evidence type="ECO:0000256" key="6">
    <source>
        <dbReference type="ARBA" id="ARBA00022692"/>
    </source>
</evidence>
<dbReference type="EMBL" id="BMLP01000009">
    <property type="protein sequence ID" value="GGO37435.1"/>
    <property type="molecule type" value="Genomic_DNA"/>
</dbReference>
<dbReference type="PRINTS" id="PR00119">
    <property type="entry name" value="CATATPASE"/>
</dbReference>
<dbReference type="Proteomes" id="UP000598196">
    <property type="component" value="Unassembled WGS sequence"/>
</dbReference>
<evidence type="ECO:0000256" key="18">
    <source>
        <dbReference type="RuleBase" id="RU362081"/>
    </source>
</evidence>
<proteinExistence type="inferred from homology"/>
<feature type="transmembrane region" description="Helical" evidence="18">
    <location>
        <begin position="268"/>
        <end position="287"/>
    </location>
</feature>
<dbReference type="GO" id="GO:0043682">
    <property type="term" value="F:P-type divalent copper transporter activity"/>
    <property type="evidence" value="ECO:0007669"/>
    <property type="project" value="TreeGrafter"/>
</dbReference>
<feature type="domain" description="HMA" evidence="19">
    <location>
        <begin position="10"/>
        <end position="75"/>
    </location>
</feature>
<dbReference type="Pfam" id="PF00403">
    <property type="entry name" value="HMA"/>
    <property type="match status" value="2"/>
</dbReference>
<dbReference type="InterPro" id="IPR006122">
    <property type="entry name" value="HMA_Cu_ion-bd"/>
</dbReference>
<keyword evidence="7 18" id="KW-0479">Metal-binding</keyword>
<dbReference type="PANTHER" id="PTHR43520">
    <property type="entry name" value="ATP7, ISOFORM B"/>
    <property type="match status" value="1"/>
</dbReference>
<reference evidence="20 21" key="1">
    <citation type="journal article" date="2014" name="Int. J. Syst. Evol. Microbiol.">
        <title>Complete genome sequence of Corynebacterium casei LMG S-19264T (=DSM 44701T), isolated from a smear-ripened cheese.</title>
        <authorList>
            <consortium name="US DOE Joint Genome Institute (JGI-PGF)"/>
            <person name="Walter F."/>
            <person name="Albersmeier A."/>
            <person name="Kalinowski J."/>
            <person name="Ruckert C."/>
        </authorList>
    </citation>
    <scope>NUCLEOTIDE SEQUENCE [LARGE SCALE GENOMIC DNA]</scope>
    <source>
        <strain evidence="20 21">CGMCC 1.7029</strain>
    </source>
</reference>
<dbReference type="OrthoDB" id="9807843at2"/>
<keyword evidence="16" id="KW-0406">Ion transport</keyword>
<dbReference type="CDD" id="cd00371">
    <property type="entry name" value="HMA"/>
    <property type="match status" value="2"/>
</dbReference>
<feature type="domain" description="HMA" evidence="19">
    <location>
        <begin position="77"/>
        <end position="140"/>
    </location>
</feature>
<feature type="transmembrane region" description="Helical" evidence="18">
    <location>
        <begin position="449"/>
        <end position="472"/>
    </location>
</feature>
<dbReference type="PROSITE" id="PS01047">
    <property type="entry name" value="HMA_1"/>
    <property type="match status" value="2"/>
</dbReference>
<dbReference type="RefSeq" id="WP_146287896.1">
    <property type="nucleotide sequence ID" value="NZ_BMLP01000009.1"/>
</dbReference>
<dbReference type="PROSITE" id="PS50846">
    <property type="entry name" value="HMA_2"/>
    <property type="match status" value="2"/>
</dbReference>
<dbReference type="SUPFAM" id="SSF55008">
    <property type="entry name" value="HMA, heavy metal-associated domain"/>
    <property type="match status" value="2"/>
</dbReference>
<evidence type="ECO:0000256" key="11">
    <source>
        <dbReference type="ARBA" id="ARBA00022840"/>
    </source>
</evidence>
<keyword evidence="11 18" id="KW-0067">ATP-binding</keyword>
<dbReference type="AlphaFoldDB" id="A0A917YQ66"/>
<evidence type="ECO:0000256" key="9">
    <source>
        <dbReference type="ARBA" id="ARBA00022741"/>
    </source>
</evidence>
<keyword evidence="5 18" id="KW-1003">Cell membrane</keyword>
<feature type="transmembrane region" description="Helical" evidence="18">
    <location>
        <begin position="240"/>
        <end position="262"/>
    </location>
</feature>
<keyword evidence="4" id="KW-0813">Transport</keyword>
<evidence type="ECO:0000256" key="16">
    <source>
        <dbReference type="ARBA" id="ARBA00023065"/>
    </source>
</evidence>
<dbReference type="NCBIfam" id="TIGR00003">
    <property type="entry name" value="copper ion binding protein"/>
    <property type="match status" value="2"/>
</dbReference>
<dbReference type="SUPFAM" id="SSF81665">
    <property type="entry name" value="Calcium ATPase, transmembrane domain M"/>
    <property type="match status" value="1"/>
</dbReference>
<dbReference type="GO" id="GO:0005524">
    <property type="term" value="F:ATP binding"/>
    <property type="evidence" value="ECO:0007669"/>
    <property type="project" value="UniProtKB-UniRule"/>
</dbReference>
<dbReference type="InterPro" id="IPR044492">
    <property type="entry name" value="P_typ_ATPase_HD_dom"/>
</dbReference>
<dbReference type="InterPro" id="IPR008250">
    <property type="entry name" value="ATPase_P-typ_transduc_dom_A_sf"/>
</dbReference>
<dbReference type="CDD" id="cd02094">
    <property type="entry name" value="P-type_ATPase_Cu-like"/>
    <property type="match status" value="1"/>
</dbReference>
<dbReference type="SFLD" id="SFLDF00027">
    <property type="entry name" value="p-type_atpase"/>
    <property type="match status" value="1"/>
</dbReference>
<evidence type="ECO:0000313" key="20">
    <source>
        <dbReference type="EMBL" id="GGO37435.1"/>
    </source>
</evidence>
<feature type="transmembrane region" description="Helical" evidence="18">
    <location>
        <begin position="202"/>
        <end position="220"/>
    </location>
</feature>
<evidence type="ECO:0000256" key="8">
    <source>
        <dbReference type="ARBA" id="ARBA00022737"/>
    </source>
</evidence>
<dbReference type="GO" id="GO:0016887">
    <property type="term" value="F:ATP hydrolysis activity"/>
    <property type="evidence" value="ECO:0007669"/>
    <property type="project" value="InterPro"/>
</dbReference>
<dbReference type="NCBIfam" id="TIGR01512">
    <property type="entry name" value="ATPase-IB2_Cd"/>
    <property type="match status" value="1"/>
</dbReference>
<dbReference type="GO" id="GO:0060003">
    <property type="term" value="P:copper ion export"/>
    <property type="evidence" value="ECO:0007669"/>
    <property type="project" value="UniProtKB-ARBA"/>
</dbReference>
<dbReference type="Gene3D" id="3.40.50.1000">
    <property type="entry name" value="HAD superfamily/HAD-like"/>
    <property type="match status" value="1"/>
</dbReference>
<dbReference type="InterPro" id="IPR018303">
    <property type="entry name" value="ATPase_P-typ_P_site"/>
</dbReference>
<dbReference type="NCBIfam" id="TIGR01525">
    <property type="entry name" value="ATPase-IB_hvy"/>
    <property type="match status" value="1"/>
</dbReference>
<gene>
    <name evidence="20" type="ORF">GCM10010991_33070</name>
</gene>
<dbReference type="Gene3D" id="3.30.70.100">
    <property type="match status" value="2"/>
</dbReference>
<dbReference type="GO" id="GO:0005507">
    <property type="term" value="F:copper ion binding"/>
    <property type="evidence" value="ECO:0007669"/>
    <property type="project" value="InterPro"/>
</dbReference>
<protein>
    <recommendedName>
        <fullName evidence="3">P-type Cu(+) transporter</fullName>
        <ecNumber evidence="3">7.2.2.8</ecNumber>
    </recommendedName>
</protein>
<dbReference type="PANTHER" id="PTHR43520:SF8">
    <property type="entry name" value="P-TYPE CU(+) TRANSPORTER"/>
    <property type="match status" value="1"/>
</dbReference>
<keyword evidence="9 18" id="KW-0547">Nucleotide-binding</keyword>
<feature type="transmembrane region" description="Helical" evidence="18">
    <location>
        <begin position="764"/>
        <end position="783"/>
    </location>
</feature>
<comment type="similarity">
    <text evidence="2 18">Belongs to the cation transport ATPase (P-type) (TC 3.A.3) family. Type IB subfamily.</text>
</comment>
<dbReference type="Gene3D" id="3.40.1110.10">
    <property type="entry name" value="Calcium-transporting ATPase, cytoplasmic domain N"/>
    <property type="match status" value="1"/>
</dbReference>
<dbReference type="GO" id="GO:0055070">
    <property type="term" value="P:copper ion homeostasis"/>
    <property type="evidence" value="ECO:0007669"/>
    <property type="project" value="TreeGrafter"/>
</dbReference>
<evidence type="ECO:0000256" key="3">
    <source>
        <dbReference type="ARBA" id="ARBA00012517"/>
    </source>
</evidence>
<dbReference type="SFLD" id="SFLDG00002">
    <property type="entry name" value="C1.7:_P-type_atpase_like"/>
    <property type="match status" value="1"/>
</dbReference>
<dbReference type="InterPro" id="IPR023214">
    <property type="entry name" value="HAD_sf"/>
</dbReference>
<dbReference type="InterPro" id="IPR023299">
    <property type="entry name" value="ATPase_P-typ_cyto_dom_N"/>
</dbReference>
<dbReference type="InterPro" id="IPR017969">
    <property type="entry name" value="Heavy-metal-associated_CS"/>
</dbReference>
<dbReference type="GO" id="GO:0140581">
    <property type="term" value="F:P-type monovalent copper transporter activity"/>
    <property type="evidence" value="ECO:0007669"/>
    <property type="project" value="UniProtKB-EC"/>
</dbReference>
<dbReference type="InterPro" id="IPR036163">
    <property type="entry name" value="HMA_dom_sf"/>
</dbReference>
<dbReference type="InterPro" id="IPR006121">
    <property type="entry name" value="HMA_dom"/>
</dbReference>
<dbReference type="InterPro" id="IPR027256">
    <property type="entry name" value="P-typ_ATPase_IB"/>
</dbReference>
<dbReference type="PRINTS" id="PR00120">
    <property type="entry name" value="HATPASE"/>
</dbReference>
<dbReference type="NCBIfam" id="TIGR01494">
    <property type="entry name" value="ATPase_P-type"/>
    <property type="match status" value="1"/>
</dbReference>
<keyword evidence="12" id="KW-0460">Magnesium</keyword>
<dbReference type="SUPFAM" id="SSF81653">
    <property type="entry name" value="Calcium ATPase, transduction domain A"/>
    <property type="match status" value="1"/>
</dbReference>
<evidence type="ECO:0000256" key="12">
    <source>
        <dbReference type="ARBA" id="ARBA00022842"/>
    </source>
</evidence>
<evidence type="ECO:0000256" key="10">
    <source>
        <dbReference type="ARBA" id="ARBA00022796"/>
    </source>
</evidence>
<evidence type="ECO:0000256" key="17">
    <source>
        <dbReference type="ARBA" id="ARBA00023136"/>
    </source>
</evidence>
<feature type="transmembrane region" description="Helical" evidence="18">
    <location>
        <begin position="421"/>
        <end position="443"/>
    </location>
</feature>
<dbReference type="Pfam" id="PF00122">
    <property type="entry name" value="E1-E2_ATPase"/>
    <property type="match status" value="1"/>
</dbReference>
<feature type="transmembrane region" description="Helical" evidence="18">
    <location>
        <begin position="789"/>
        <end position="811"/>
    </location>
</feature>
<dbReference type="EC" id="7.2.2.8" evidence="3"/>